<dbReference type="CDD" id="cd00087">
    <property type="entry name" value="FReD"/>
    <property type="match status" value="1"/>
</dbReference>
<evidence type="ECO:0000313" key="7">
    <source>
        <dbReference type="Proteomes" id="UP000472270"/>
    </source>
</evidence>
<feature type="domain" description="Fibrinogen C-terminal" evidence="5">
    <location>
        <begin position="15"/>
        <end position="239"/>
    </location>
</feature>
<dbReference type="FunFam" id="3.90.215.10:FF:000001">
    <property type="entry name" value="Tenascin isoform 1"/>
    <property type="match status" value="1"/>
</dbReference>
<reference evidence="6" key="1">
    <citation type="submission" date="2025-08" db="UniProtKB">
        <authorList>
            <consortium name="Ensembl"/>
        </authorList>
    </citation>
    <scope>IDENTIFICATION</scope>
</reference>
<organism evidence="6 7">
    <name type="scientific">Sinocyclocheilus rhinocerous</name>
    <dbReference type="NCBI Taxonomy" id="307959"/>
    <lineage>
        <taxon>Eukaryota</taxon>
        <taxon>Metazoa</taxon>
        <taxon>Chordata</taxon>
        <taxon>Craniata</taxon>
        <taxon>Vertebrata</taxon>
        <taxon>Euteleostomi</taxon>
        <taxon>Actinopterygii</taxon>
        <taxon>Neopterygii</taxon>
        <taxon>Teleostei</taxon>
        <taxon>Ostariophysi</taxon>
        <taxon>Cypriniformes</taxon>
        <taxon>Cyprinidae</taxon>
        <taxon>Cyprininae</taxon>
        <taxon>Sinocyclocheilus</taxon>
    </lineage>
</organism>
<dbReference type="SUPFAM" id="SSF56496">
    <property type="entry name" value="Fibrinogen C-terminal domain-like"/>
    <property type="match status" value="1"/>
</dbReference>
<dbReference type="Pfam" id="PF00147">
    <property type="entry name" value="Fibrinogen_C"/>
    <property type="match status" value="1"/>
</dbReference>
<dbReference type="PANTHER" id="PTHR47221">
    <property type="entry name" value="FIBRINOGEN ALPHA CHAIN"/>
    <property type="match status" value="1"/>
</dbReference>
<dbReference type="SMART" id="SM00186">
    <property type="entry name" value="FBG"/>
    <property type="match status" value="1"/>
</dbReference>
<keyword evidence="4" id="KW-0325">Glycoprotein</keyword>
<keyword evidence="3" id="KW-1015">Disulfide bond</keyword>
<dbReference type="GO" id="GO:0070527">
    <property type="term" value="P:platelet aggregation"/>
    <property type="evidence" value="ECO:0007669"/>
    <property type="project" value="TreeGrafter"/>
</dbReference>
<dbReference type="Ensembl" id="ENSSRHT00000098333.1">
    <property type="protein sequence ID" value="ENSSRHP00000095733.1"/>
    <property type="gene ID" value="ENSSRHG00000047065.1"/>
</dbReference>
<gene>
    <name evidence="6" type="primary">LOC107722580</name>
</gene>
<evidence type="ECO:0000256" key="4">
    <source>
        <dbReference type="ARBA" id="ARBA00023180"/>
    </source>
</evidence>
<dbReference type="GO" id="GO:0042730">
    <property type="term" value="P:fibrinolysis"/>
    <property type="evidence" value="ECO:0007669"/>
    <property type="project" value="TreeGrafter"/>
</dbReference>
<dbReference type="GO" id="GO:0005577">
    <property type="term" value="C:fibrinogen complex"/>
    <property type="evidence" value="ECO:0007669"/>
    <property type="project" value="TreeGrafter"/>
</dbReference>
<dbReference type="InterPro" id="IPR002181">
    <property type="entry name" value="Fibrinogen_a/b/g_C_dom"/>
</dbReference>
<dbReference type="PROSITE" id="PS51406">
    <property type="entry name" value="FIBRINOGEN_C_2"/>
    <property type="match status" value="1"/>
</dbReference>
<evidence type="ECO:0000259" key="5">
    <source>
        <dbReference type="PROSITE" id="PS51406"/>
    </source>
</evidence>
<dbReference type="GO" id="GO:0034116">
    <property type="term" value="P:positive regulation of heterotypic cell-cell adhesion"/>
    <property type="evidence" value="ECO:0007669"/>
    <property type="project" value="TreeGrafter"/>
</dbReference>
<dbReference type="Gene3D" id="3.90.215.10">
    <property type="entry name" value="Gamma Fibrinogen, chain A, domain 1"/>
    <property type="match status" value="1"/>
</dbReference>
<name>A0A673N558_9TELE</name>
<comment type="subcellular location">
    <subcellularLocation>
        <location evidence="1">Secreted</location>
    </subcellularLocation>
</comment>
<dbReference type="PANTHER" id="PTHR47221:SF5">
    <property type="entry name" value="FIBRINOGEN C-TERMINAL DOMAIN-CONTAINING PROTEIN"/>
    <property type="match status" value="1"/>
</dbReference>
<reference evidence="6" key="2">
    <citation type="submission" date="2025-09" db="UniProtKB">
        <authorList>
            <consortium name="Ensembl"/>
        </authorList>
    </citation>
    <scope>IDENTIFICATION</scope>
</reference>
<keyword evidence="7" id="KW-1185">Reference proteome</keyword>
<dbReference type="InterPro" id="IPR037579">
    <property type="entry name" value="FIB_ANG-like"/>
</dbReference>
<evidence type="ECO:0000256" key="2">
    <source>
        <dbReference type="ARBA" id="ARBA00022525"/>
    </source>
</evidence>
<evidence type="ECO:0000256" key="1">
    <source>
        <dbReference type="ARBA" id="ARBA00004613"/>
    </source>
</evidence>
<sequence>IMLFLASLLPVVLGSDCKFMQFDCSDIYNSGETVSGIYSIYPAGDIPVWVYCEMISDGKVEDKGGWTVIQRRMDGSVNFYRPWNQYKRGFGNVEGEYWLGLENMYQLTRKNKYMLRVDLEDFEGRKGFALYSSFSVGCECAGYQLHVSGFTDGGAGDSLSGHNDQKFSTFDKDQDSYEKNCAKQYLGAFWYAACHYANPNGVYLWGEDDTHHAIGVVWSTWKNYAVSMKSISMKIKYWRICDIVVTQ</sequence>
<evidence type="ECO:0000313" key="6">
    <source>
        <dbReference type="Ensembl" id="ENSSRHP00000095733.1"/>
    </source>
</evidence>
<dbReference type="AlphaFoldDB" id="A0A673N558"/>
<evidence type="ECO:0000256" key="3">
    <source>
        <dbReference type="ARBA" id="ARBA00023157"/>
    </source>
</evidence>
<protein>
    <submittedName>
        <fullName evidence="6">Microfibril-associated glycoprotein 4-like</fullName>
    </submittedName>
</protein>
<keyword evidence="2" id="KW-0964">Secreted</keyword>
<accession>A0A673N558</accession>
<dbReference type="InterPro" id="IPR014716">
    <property type="entry name" value="Fibrinogen_a/b/g_C_1"/>
</dbReference>
<dbReference type="GO" id="GO:0005201">
    <property type="term" value="F:extracellular matrix structural constituent"/>
    <property type="evidence" value="ECO:0007669"/>
    <property type="project" value="TreeGrafter"/>
</dbReference>
<proteinExistence type="predicted"/>
<dbReference type="Proteomes" id="UP000472270">
    <property type="component" value="Unassembled WGS sequence"/>
</dbReference>
<dbReference type="GO" id="GO:0030674">
    <property type="term" value="F:protein-macromolecule adaptor activity"/>
    <property type="evidence" value="ECO:0007669"/>
    <property type="project" value="TreeGrafter"/>
</dbReference>
<dbReference type="GO" id="GO:0072377">
    <property type="term" value="P:blood coagulation, common pathway"/>
    <property type="evidence" value="ECO:0007669"/>
    <property type="project" value="TreeGrafter"/>
</dbReference>
<dbReference type="InterPro" id="IPR036056">
    <property type="entry name" value="Fibrinogen-like_C"/>
</dbReference>